<dbReference type="AlphaFoldDB" id="A0A4R2IL45"/>
<dbReference type="EMBL" id="SLWR01000008">
    <property type="protein sequence ID" value="TCO45427.1"/>
    <property type="molecule type" value="Genomic_DNA"/>
</dbReference>
<organism evidence="3 4">
    <name type="scientific">Kribbella antiqua</name>
    <dbReference type="NCBI Taxonomy" id="2512217"/>
    <lineage>
        <taxon>Bacteria</taxon>
        <taxon>Bacillati</taxon>
        <taxon>Actinomycetota</taxon>
        <taxon>Actinomycetes</taxon>
        <taxon>Propionibacteriales</taxon>
        <taxon>Kribbellaceae</taxon>
        <taxon>Kribbella</taxon>
    </lineage>
</organism>
<evidence type="ECO:0000313" key="4">
    <source>
        <dbReference type="Proteomes" id="UP000295573"/>
    </source>
</evidence>
<comment type="caution">
    <text evidence="3">The sequence shown here is derived from an EMBL/GenBank/DDBJ whole genome shotgun (WGS) entry which is preliminary data.</text>
</comment>
<dbReference type="Pfam" id="PF10091">
    <property type="entry name" value="Glycoamylase"/>
    <property type="match status" value="1"/>
</dbReference>
<name>A0A4R2IL45_9ACTN</name>
<evidence type="ECO:0000313" key="3">
    <source>
        <dbReference type="EMBL" id="TCO45427.1"/>
    </source>
</evidence>
<dbReference type="Pfam" id="PF11329">
    <property type="entry name" value="DUF3131"/>
    <property type="match status" value="1"/>
</dbReference>
<gene>
    <name evidence="3" type="ORF">EV646_10849</name>
</gene>
<feature type="domain" description="DUF3131" evidence="2">
    <location>
        <begin position="64"/>
        <end position="208"/>
    </location>
</feature>
<proteinExistence type="predicted"/>
<accession>A0A4R2IL45</accession>
<dbReference type="PROSITE" id="PS51318">
    <property type="entry name" value="TAT"/>
    <property type="match status" value="1"/>
</dbReference>
<evidence type="ECO:0000259" key="1">
    <source>
        <dbReference type="Pfam" id="PF10091"/>
    </source>
</evidence>
<protein>
    <submittedName>
        <fullName evidence="3">Uncharacterized protein DUF3131</fullName>
    </submittedName>
</protein>
<keyword evidence="4" id="KW-1185">Reference proteome</keyword>
<reference evidence="3 4" key="1">
    <citation type="journal article" date="2015" name="Stand. Genomic Sci.">
        <title>Genomic Encyclopedia of Bacterial and Archaeal Type Strains, Phase III: the genomes of soil and plant-associated and newly described type strains.</title>
        <authorList>
            <person name="Whitman W.B."/>
            <person name="Woyke T."/>
            <person name="Klenk H.P."/>
            <person name="Zhou Y."/>
            <person name="Lilburn T.G."/>
            <person name="Beck B.J."/>
            <person name="De Vos P."/>
            <person name="Vandamme P."/>
            <person name="Eisen J.A."/>
            <person name="Garrity G."/>
            <person name="Hugenholtz P."/>
            <person name="Kyrpides N.C."/>
        </authorList>
    </citation>
    <scope>NUCLEOTIDE SEQUENCE [LARGE SCALE GENOMIC DNA]</scope>
    <source>
        <strain evidence="3 4">VKM Ac-2541</strain>
    </source>
</reference>
<dbReference type="InterPro" id="IPR021478">
    <property type="entry name" value="DUF3131"/>
</dbReference>
<dbReference type="RefSeq" id="WP_132151694.1">
    <property type="nucleotide sequence ID" value="NZ_SLWR01000008.1"/>
</dbReference>
<dbReference type="OrthoDB" id="9769991at2"/>
<feature type="domain" description="Glycoamylase-like" evidence="1">
    <location>
        <begin position="318"/>
        <end position="513"/>
    </location>
</feature>
<dbReference type="InterPro" id="IPR019282">
    <property type="entry name" value="Glycoamylase-like_cons_dom"/>
</dbReference>
<sequence length="535" mass="58444">MTANISRRTLLTAAGTAAVATSLPGTTYAGSSSGTTYAGSSSTPAQLLRGNWAPTRADRALVGRWARDTWRSLVAMTDEKTGLPADNIGESVTNPVRNKYTSPTNIGGYLWSTIVARELGIISPGESLRRIRQTLTTMKNVDHHDPSGMYFNWYDEATGAVLTTDPDGTKPITPFVSSVDNGWFACALMVVRNAEPGAQALADELLNKMNFAFYYNPAARPGGLMRGGFFETPPPDEETDKGNHAGVGPDVYYRKFHYDTCNTEARIAGYVGFALNQVPHTQYFATYRTFPDTCDWSWVEQKPKGVHRTYLGLDVFEGTYSYRGMRLVPSWGGDMFESLMPDLFVPEATWAPRSWGINHPLTVRAHIEHGLDDAKYGYWGFSPASNPKGGYSVYGVDAIGMDPGGYPSDLEATNYDAGFEGCREGTNPNPTYGDGVVTPHAAFLAMAYAPQQAIDNLSKIETNLHAYGGGGFYDSVAVKSGLIARRYLSLDQAMVMGAIGNVFASNLIRRNFASRTVEQRIRPLIAMEQFESGLE</sequence>
<dbReference type="Gene3D" id="1.50.10.140">
    <property type="match status" value="1"/>
</dbReference>
<dbReference type="Proteomes" id="UP000295573">
    <property type="component" value="Unassembled WGS sequence"/>
</dbReference>
<evidence type="ECO:0000259" key="2">
    <source>
        <dbReference type="Pfam" id="PF11329"/>
    </source>
</evidence>
<dbReference type="InterPro" id="IPR006311">
    <property type="entry name" value="TAT_signal"/>
</dbReference>